<evidence type="ECO:0000256" key="3">
    <source>
        <dbReference type="ARBA" id="ARBA00023163"/>
    </source>
</evidence>
<dbReference type="SUPFAM" id="SSF47413">
    <property type="entry name" value="lambda repressor-like DNA-binding domains"/>
    <property type="match status" value="1"/>
</dbReference>
<dbReference type="EMBL" id="JAMZFW010000004">
    <property type="protein sequence ID" value="MCP1101565.1"/>
    <property type="molecule type" value="Genomic_DNA"/>
</dbReference>
<keyword evidence="1" id="KW-0805">Transcription regulation</keyword>
<dbReference type="InterPro" id="IPR028082">
    <property type="entry name" value="Peripla_BP_I"/>
</dbReference>
<dbReference type="PANTHER" id="PTHR30146">
    <property type="entry name" value="LACI-RELATED TRANSCRIPTIONAL REPRESSOR"/>
    <property type="match status" value="1"/>
</dbReference>
<evidence type="ECO:0000256" key="2">
    <source>
        <dbReference type="ARBA" id="ARBA00023125"/>
    </source>
</evidence>
<sequence length="338" mass="37471">MITTKELAELAGVNQSTVSRSLSNSQHISKETRDKIQELAKAHGYTKNKKKSSHSNGGIVIILNAKKMQNKVLDLYIEHLCNHVIEQTEAHNYFSIILSDDGSEKALKHIISVIKSGVSAGVVIINDDYNAALEEALGLCKIPRVYTQYFSRPMKKSVNVIDMDHFAGGLIATKHLISLGHTRIATLTNVGSSDFSERTTGYLTALEENSIPSNADWIIDAGLTYPSGYKSLEMNWDKISDCTAFFAQTDPVAFSLINFLKDRGFSVPEQYSVMGFDGLQEGIYFRPELSTVVQPIDEIAKMSLNRLTRLIDQEDTKATHSFVQPKLLLRASTAPPLE</sequence>
<keyword evidence="6" id="KW-1185">Reference proteome</keyword>
<evidence type="ECO:0000259" key="4">
    <source>
        <dbReference type="PROSITE" id="PS50932"/>
    </source>
</evidence>
<dbReference type="PROSITE" id="PS50932">
    <property type="entry name" value="HTH_LACI_2"/>
    <property type="match status" value="1"/>
</dbReference>
<dbReference type="SMART" id="SM00354">
    <property type="entry name" value="HTH_LACI"/>
    <property type="match status" value="1"/>
</dbReference>
<feature type="domain" description="HTH lacI-type" evidence="4">
    <location>
        <begin position="2"/>
        <end position="56"/>
    </location>
</feature>
<evidence type="ECO:0000313" key="5">
    <source>
        <dbReference type="EMBL" id="MCP1101565.1"/>
    </source>
</evidence>
<evidence type="ECO:0000313" key="6">
    <source>
        <dbReference type="Proteomes" id="UP001523566"/>
    </source>
</evidence>
<dbReference type="Pfam" id="PF00356">
    <property type="entry name" value="LacI"/>
    <property type="match status" value="1"/>
</dbReference>
<dbReference type="Proteomes" id="UP001523566">
    <property type="component" value="Unassembled WGS sequence"/>
</dbReference>
<dbReference type="PANTHER" id="PTHR30146:SF120">
    <property type="entry name" value="ALANINE RACEMASE"/>
    <property type="match status" value="1"/>
</dbReference>
<dbReference type="InterPro" id="IPR046335">
    <property type="entry name" value="LacI/GalR-like_sensor"/>
</dbReference>
<dbReference type="Gene3D" id="1.10.260.40">
    <property type="entry name" value="lambda repressor-like DNA-binding domains"/>
    <property type="match status" value="1"/>
</dbReference>
<dbReference type="InterPro" id="IPR000843">
    <property type="entry name" value="HTH_LacI"/>
</dbReference>
<keyword evidence="2" id="KW-0238">DNA-binding</keyword>
<dbReference type="InterPro" id="IPR010982">
    <property type="entry name" value="Lambda_DNA-bd_dom_sf"/>
</dbReference>
<accession>A0ABT1E6V7</accession>
<dbReference type="RefSeq" id="WP_262065352.1">
    <property type="nucleotide sequence ID" value="NZ_JAMXOD010000004.1"/>
</dbReference>
<organism evidence="5 6">
    <name type="scientific">Aequitasia blattaphilus</name>
    <dbReference type="NCBI Taxonomy" id="2949332"/>
    <lineage>
        <taxon>Bacteria</taxon>
        <taxon>Bacillati</taxon>
        <taxon>Bacillota</taxon>
        <taxon>Clostridia</taxon>
        <taxon>Lachnospirales</taxon>
        <taxon>Lachnospiraceae</taxon>
        <taxon>Aequitasia</taxon>
    </lineage>
</organism>
<keyword evidence="3" id="KW-0804">Transcription</keyword>
<gene>
    <name evidence="5" type="ORF">NK125_03945</name>
</gene>
<dbReference type="SUPFAM" id="SSF53822">
    <property type="entry name" value="Periplasmic binding protein-like I"/>
    <property type="match status" value="1"/>
</dbReference>
<comment type="caution">
    <text evidence="5">The sequence shown here is derived from an EMBL/GenBank/DDBJ whole genome shotgun (WGS) entry which is preliminary data.</text>
</comment>
<name>A0ABT1E6V7_9FIRM</name>
<reference evidence="5 6" key="1">
    <citation type="journal article" date="2022" name="Genome Biol. Evol.">
        <title>Host diet, physiology and behaviors set the stage for Lachnospiraceae cladogenesis.</title>
        <authorList>
            <person name="Vera-Ponce De Leon A."/>
            <person name="Schneider M."/>
            <person name="Jahnes B.C."/>
            <person name="Sadowski V."/>
            <person name="Camuy-Velez L.A."/>
            <person name="Duan J."/>
            <person name="Sabree Z.L."/>
        </authorList>
    </citation>
    <scope>NUCLEOTIDE SEQUENCE [LARGE SCALE GENOMIC DNA]</scope>
    <source>
        <strain evidence="5 6">PAL113</strain>
    </source>
</reference>
<protein>
    <submittedName>
        <fullName evidence="5">LacI family transcriptional regulator</fullName>
    </submittedName>
</protein>
<proteinExistence type="predicted"/>
<dbReference type="Gene3D" id="3.40.50.2300">
    <property type="match status" value="2"/>
</dbReference>
<evidence type="ECO:0000256" key="1">
    <source>
        <dbReference type="ARBA" id="ARBA00023015"/>
    </source>
</evidence>
<dbReference type="CDD" id="cd06267">
    <property type="entry name" value="PBP1_LacI_sugar_binding-like"/>
    <property type="match status" value="1"/>
</dbReference>
<dbReference type="Pfam" id="PF13377">
    <property type="entry name" value="Peripla_BP_3"/>
    <property type="match status" value="1"/>
</dbReference>
<dbReference type="CDD" id="cd01392">
    <property type="entry name" value="HTH_LacI"/>
    <property type="match status" value="1"/>
</dbReference>